<feature type="compositionally biased region" description="Basic and acidic residues" evidence="11">
    <location>
        <begin position="46"/>
        <end position="58"/>
    </location>
</feature>
<feature type="compositionally biased region" description="Polar residues" evidence="11">
    <location>
        <begin position="1"/>
        <end position="20"/>
    </location>
</feature>
<comment type="similarity">
    <text evidence="2">Belongs to the DEAD box helicase family. DEAH subfamily.</text>
</comment>
<dbReference type="PROSITE" id="PS51194">
    <property type="entry name" value="HELICASE_CTER"/>
    <property type="match status" value="1"/>
</dbReference>
<feature type="domain" description="Helicase ATP-binding" evidence="12">
    <location>
        <begin position="368"/>
        <end position="546"/>
    </location>
</feature>
<dbReference type="GO" id="GO:0003724">
    <property type="term" value="F:RNA helicase activity"/>
    <property type="evidence" value="ECO:0007669"/>
    <property type="project" value="UniProtKB-EC"/>
</dbReference>
<dbReference type="PANTHER" id="PTHR18934:SF99">
    <property type="entry name" value="ATP-DEPENDENT RNA HELICASE DHX37-RELATED"/>
    <property type="match status" value="1"/>
</dbReference>
<dbReference type="Pfam" id="PF00270">
    <property type="entry name" value="DEAD"/>
    <property type="match status" value="1"/>
</dbReference>
<evidence type="ECO:0000313" key="14">
    <source>
        <dbReference type="EMBL" id="KAH3668552.1"/>
    </source>
</evidence>
<dbReference type="InterPro" id="IPR014001">
    <property type="entry name" value="Helicase_ATP-bd"/>
</dbReference>
<feature type="compositionally biased region" description="Polar residues" evidence="11">
    <location>
        <begin position="153"/>
        <end position="172"/>
    </location>
</feature>
<dbReference type="Gene3D" id="1.20.120.1080">
    <property type="match status" value="1"/>
</dbReference>
<feature type="region of interest" description="Disordered" evidence="11">
    <location>
        <begin position="643"/>
        <end position="674"/>
    </location>
</feature>
<reference evidence="14" key="2">
    <citation type="submission" date="2021-01" db="EMBL/GenBank/DDBJ databases">
        <authorList>
            <person name="Schikora-Tamarit M.A."/>
        </authorList>
    </citation>
    <scope>NUCLEOTIDE SEQUENCE</scope>
    <source>
        <strain evidence="14">CBS6075</strain>
    </source>
</reference>
<dbReference type="InterPro" id="IPR001650">
    <property type="entry name" value="Helicase_C-like"/>
</dbReference>
<dbReference type="InterPro" id="IPR011709">
    <property type="entry name" value="DEAD-box_helicase_OB_fold"/>
</dbReference>
<dbReference type="Pfam" id="PF21010">
    <property type="entry name" value="HA2_C"/>
    <property type="match status" value="1"/>
</dbReference>
<evidence type="ECO:0000256" key="8">
    <source>
        <dbReference type="ARBA" id="ARBA00022884"/>
    </source>
</evidence>
<dbReference type="Gene3D" id="3.40.50.300">
    <property type="entry name" value="P-loop containing nucleotide triphosphate hydrolases"/>
    <property type="match status" value="2"/>
</dbReference>
<evidence type="ECO:0000256" key="5">
    <source>
        <dbReference type="ARBA" id="ARBA00022801"/>
    </source>
</evidence>
<proteinExistence type="inferred from homology"/>
<dbReference type="GO" id="GO:0003723">
    <property type="term" value="F:RNA binding"/>
    <property type="evidence" value="ECO:0007669"/>
    <property type="project" value="UniProtKB-KW"/>
</dbReference>
<dbReference type="SUPFAM" id="SSF52540">
    <property type="entry name" value="P-loop containing nucleoside triphosphate hydrolases"/>
    <property type="match status" value="1"/>
</dbReference>
<dbReference type="PROSITE" id="PS51192">
    <property type="entry name" value="HELICASE_ATP_BIND_1"/>
    <property type="match status" value="1"/>
</dbReference>
<evidence type="ECO:0000259" key="12">
    <source>
        <dbReference type="PROSITE" id="PS51192"/>
    </source>
</evidence>
<dbReference type="CDD" id="cd18791">
    <property type="entry name" value="SF2_C_RHA"/>
    <property type="match status" value="1"/>
</dbReference>
<evidence type="ECO:0000256" key="4">
    <source>
        <dbReference type="ARBA" id="ARBA00022741"/>
    </source>
</evidence>
<keyword evidence="6" id="KW-0347">Helicase</keyword>
<dbReference type="PANTHER" id="PTHR18934">
    <property type="entry name" value="ATP-DEPENDENT RNA HELICASE"/>
    <property type="match status" value="1"/>
</dbReference>
<evidence type="ECO:0000259" key="13">
    <source>
        <dbReference type="PROSITE" id="PS51194"/>
    </source>
</evidence>
<feature type="compositionally biased region" description="Basic and acidic residues" evidence="11">
    <location>
        <begin position="134"/>
        <end position="152"/>
    </location>
</feature>
<sequence length="1186" mass="133971">MVRKYNSSAKSSNENPQEITVESEPDGTRSGPMTENEKSKRKRKMKEVLLEQHKDKISRQKKKRLDKYIEHQLKREEKELLLRKLGETRIDSSILKSAKLIGTGSQKTRRELFLDALEKEKQGKGNEETASILYEERTVAKWDDEDKEEPKPTQKSSTETDTQFKQPQSYIPISQDSSGFQFGFSNIKKVQKRAKPSGYSWKTKLELDAKESDRAENDADFLSSEESSVEEDNISESEQQNGEDNEELEGFSGSSDGAATDEEEEEEEEEEETTKLSHSKKAQNFKNWAEGQVRQLEGRSETIIQTAPQFDYTPIVREEDLDDGLEHNFIPINEQLRRKIATVHIDRDDDIQVARMKLPVVGEEHTILEAIHHNDCVIICGETGSGKTTQIPQFLFESGYGSPNSETPGIIGVTQPRRVAAVAMAERVGQELGNCRNKVGYQIRFDANVSEGTAIKFMTDGVLLREMMTDFLLTKYSALIIDEAHERNINTDILIGMLSRVLKLRREKAETDAQNYRPLKLVVMSATLSVSDFSENSRLFRTPPPIVSVPARQYPVSIHFNRRTVPNYNEEAFRKTCKIHSKLPPGGILVFLTGKSEINEMVKRLRKRYPLAKKKLYNDIPEVRTDPRNVEVETEEIEFGVSESTDTFEENDDFTEQDEDEEEEGFEENLEDGQTPEDPLYVLPLYSLLPTKEQMKIFEKPPQGARLCVVATNIAETSLTIPNIRYVVDCGRSKERKYSENTGVQSFEIGWISKASADQRAGRAGRTGPGHCYRLFSSAVYESEFSTFSIPEIQRMPVESVVLTMKAMGIDNIVNFPFVTPPKKEMIRKAETLLRNLGALDDKKNITKLGQKMNSFPLSPRFSKMLVVGNQQGCLPYIIALVSGLSVGDPFISEFEIVPKKDPEEQEEQKDYITEEQRNVLSKFNKSRAVFSKLDKFSDVLQLLSAICAQDHVAKADRMKFYDNNFLRSKIMEDILKLRKQLTYIVKINKGKGLVASASTVSDDELKLELPSKPQIMAIKQMVAAGFIDQIAIRADLIDRDVKLSNNMTISSIPYVTLLPTHEPDTEPNAFIHPASILCKSGELPPSYLIYESLNVNTSSETKKLRMKPLNDISGRSLANVAANSGLITYSKPLGHPYAPRELSPDQRECYVIPRIGANVGTGGVGWDLPAVKVVQQKRAGNWVTK</sequence>
<dbReference type="GO" id="GO:0016787">
    <property type="term" value="F:hydrolase activity"/>
    <property type="evidence" value="ECO:0007669"/>
    <property type="project" value="UniProtKB-KW"/>
</dbReference>
<dbReference type="AlphaFoldDB" id="A0A9P8PAR9"/>
<evidence type="ECO:0000256" key="11">
    <source>
        <dbReference type="SAM" id="MobiDB-lite"/>
    </source>
</evidence>
<evidence type="ECO:0000256" key="1">
    <source>
        <dbReference type="ARBA" id="ARBA00004604"/>
    </source>
</evidence>
<keyword evidence="15" id="KW-1185">Reference proteome</keyword>
<dbReference type="OrthoDB" id="10253254at2759"/>
<dbReference type="EC" id="3.6.4.13" evidence="3"/>
<feature type="compositionally biased region" description="Basic and acidic residues" evidence="11">
    <location>
        <begin position="203"/>
        <end position="217"/>
    </location>
</feature>
<keyword evidence="9" id="KW-0539">Nucleus</keyword>
<dbReference type="InterPro" id="IPR002464">
    <property type="entry name" value="DNA/RNA_helicase_DEAH_CS"/>
</dbReference>
<comment type="subcellular location">
    <subcellularLocation>
        <location evidence="1">Nucleus</location>
        <location evidence="1">Nucleolus</location>
    </subcellularLocation>
</comment>
<dbReference type="InterPro" id="IPR007502">
    <property type="entry name" value="Helicase-assoc_dom"/>
</dbReference>
<keyword evidence="5" id="KW-0378">Hydrolase</keyword>
<keyword evidence="8" id="KW-0694">RNA-binding</keyword>
<feature type="domain" description="Helicase C-terminal" evidence="13">
    <location>
        <begin position="626"/>
        <end position="809"/>
    </location>
</feature>
<dbReference type="GO" id="GO:0005730">
    <property type="term" value="C:nucleolus"/>
    <property type="evidence" value="ECO:0007669"/>
    <property type="project" value="UniProtKB-SubCell"/>
</dbReference>
<protein>
    <recommendedName>
        <fullName evidence="3">RNA helicase</fullName>
        <ecNumber evidence="3">3.6.4.13</ecNumber>
    </recommendedName>
</protein>
<accession>A0A9P8PAR9</accession>
<feature type="region of interest" description="Disordered" evidence="11">
    <location>
        <begin position="1"/>
        <end position="64"/>
    </location>
</feature>
<dbReference type="Pfam" id="PF07717">
    <property type="entry name" value="OB_NTP_bind"/>
    <property type="match status" value="1"/>
</dbReference>
<dbReference type="SMART" id="SM00490">
    <property type="entry name" value="HELICc"/>
    <property type="match status" value="1"/>
</dbReference>
<dbReference type="Pfam" id="PF00271">
    <property type="entry name" value="Helicase_C"/>
    <property type="match status" value="1"/>
</dbReference>
<dbReference type="GeneID" id="70234273"/>
<dbReference type="GO" id="GO:0005524">
    <property type="term" value="F:ATP binding"/>
    <property type="evidence" value="ECO:0007669"/>
    <property type="project" value="UniProtKB-KW"/>
</dbReference>
<dbReference type="GO" id="GO:0000462">
    <property type="term" value="P:maturation of SSU-rRNA from tricistronic rRNA transcript (SSU-rRNA, 5.8S rRNA, LSU-rRNA)"/>
    <property type="evidence" value="ECO:0007669"/>
    <property type="project" value="TreeGrafter"/>
</dbReference>
<reference evidence="14" key="1">
    <citation type="journal article" date="2021" name="Open Biol.">
        <title>Shared evolutionary footprints suggest mitochondrial oxidative damage underlies multiple complex I losses in fungi.</title>
        <authorList>
            <person name="Schikora-Tamarit M.A."/>
            <person name="Marcet-Houben M."/>
            <person name="Nosek J."/>
            <person name="Gabaldon T."/>
        </authorList>
    </citation>
    <scope>NUCLEOTIDE SEQUENCE</scope>
    <source>
        <strain evidence="14">CBS6075</strain>
    </source>
</reference>
<dbReference type="SMART" id="SM00487">
    <property type="entry name" value="DEXDc"/>
    <property type="match status" value="1"/>
</dbReference>
<dbReference type="CDD" id="cd17982">
    <property type="entry name" value="DEXHc_DHX37"/>
    <property type="match status" value="1"/>
</dbReference>
<evidence type="ECO:0000256" key="9">
    <source>
        <dbReference type="ARBA" id="ARBA00023242"/>
    </source>
</evidence>
<dbReference type="InterPro" id="IPR048333">
    <property type="entry name" value="HA2_WH"/>
</dbReference>
<evidence type="ECO:0000256" key="10">
    <source>
        <dbReference type="ARBA" id="ARBA00047984"/>
    </source>
</evidence>
<dbReference type="RefSeq" id="XP_046062966.1">
    <property type="nucleotide sequence ID" value="XM_046203162.1"/>
</dbReference>
<evidence type="ECO:0000313" key="15">
    <source>
        <dbReference type="Proteomes" id="UP000769157"/>
    </source>
</evidence>
<comment type="caution">
    <text evidence="14">The sequence shown here is derived from an EMBL/GenBank/DDBJ whole genome shotgun (WGS) entry which is preliminary data.</text>
</comment>
<organism evidence="14 15">
    <name type="scientific">Ogataea philodendri</name>
    <dbReference type="NCBI Taxonomy" id="1378263"/>
    <lineage>
        <taxon>Eukaryota</taxon>
        <taxon>Fungi</taxon>
        <taxon>Dikarya</taxon>
        <taxon>Ascomycota</taxon>
        <taxon>Saccharomycotina</taxon>
        <taxon>Pichiomycetes</taxon>
        <taxon>Pichiales</taxon>
        <taxon>Pichiaceae</taxon>
        <taxon>Ogataea</taxon>
    </lineage>
</organism>
<feature type="compositionally biased region" description="Acidic residues" evidence="11">
    <location>
        <begin position="227"/>
        <end position="249"/>
    </location>
</feature>
<dbReference type="EMBL" id="JAEUBE010000158">
    <property type="protein sequence ID" value="KAH3668552.1"/>
    <property type="molecule type" value="Genomic_DNA"/>
</dbReference>
<dbReference type="Proteomes" id="UP000769157">
    <property type="component" value="Unassembled WGS sequence"/>
</dbReference>
<keyword evidence="7" id="KW-0067">ATP-binding</keyword>
<evidence type="ECO:0000256" key="7">
    <source>
        <dbReference type="ARBA" id="ARBA00022840"/>
    </source>
</evidence>
<name>A0A9P8PAR9_9ASCO</name>
<evidence type="ECO:0000256" key="3">
    <source>
        <dbReference type="ARBA" id="ARBA00012552"/>
    </source>
</evidence>
<comment type="catalytic activity">
    <reaction evidence="10">
        <text>ATP + H2O = ADP + phosphate + H(+)</text>
        <dbReference type="Rhea" id="RHEA:13065"/>
        <dbReference type="ChEBI" id="CHEBI:15377"/>
        <dbReference type="ChEBI" id="CHEBI:15378"/>
        <dbReference type="ChEBI" id="CHEBI:30616"/>
        <dbReference type="ChEBI" id="CHEBI:43474"/>
        <dbReference type="ChEBI" id="CHEBI:456216"/>
        <dbReference type="EC" id="3.6.4.13"/>
    </reaction>
</comment>
<feature type="compositionally biased region" description="Acidic residues" evidence="11">
    <location>
        <begin position="646"/>
        <end position="674"/>
    </location>
</feature>
<feature type="region of interest" description="Disordered" evidence="11">
    <location>
        <begin position="190"/>
        <end position="283"/>
    </location>
</feature>
<evidence type="ECO:0000256" key="6">
    <source>
        <dbReference type="ARBA" id="ARBA00022806"/>
    </source>
</evidence>
<dbReference type="InterPro" id="IPR027417">
    <property type="entry name" value="P-loop_NTPase"/>
</dbReference>
<dbReference type="FunFam" id="3.40.50.300:FF:000637">
    <property type="entry name" value="ATP-dependent RNA helicase DHX37/DHR1"/>
    <property type="match status" value="1"/>
</dbReference>
<dbReference type="PROSITE" id="PS00690">
    <property type="entry name" value="DEAH_ATP_HELICASE"/>
    <property type="match status" value="1"/>
</dbReference>
<gene>
    <name evidence="14" type="ORF">OGAPHI_002306</name>
</gene>
<feature type="compositionally biased region" description="Acidic residues" evidence="11">
    <location>
        <begin position="259"/>
        <end position="272"/>
    </location>
</feature>
<evidence type="ECO:0000256" key="2">
    <source>
        <dbReference type="ARBA" id="ARBA00008792"/>
    </source>
</evidence>
<feature type="region of interest" description="Disordered" evidence="11">
    <location>
        <begin position="120"/>
        <end position="178"/>
    </location>
</feature>
<dbReference type="GO" id="GO:1990904">
    <property type="term" value="C:ribonucleoprotein complex"/>
    <property type="evidence" value="ECO:0007669"/>
    <property type="project" value="UniProtKB-ARBA"/>
</dbReference>
<keyword evidence="4" id="KW-0547">Nucleotide-binding</keyword>
<dbReference type="Pfam" id="PF04408">
    <property type="entry name" value="WHD_HA2"/>
    <property type="match status" value="1"/>
</dbReference>
<dbReference type="FunFam" id="3.40.50.300:FF:003770">
    <property type="entry name" value="ATP-dependent RNA helicase DHR1, putative"/>
    <property type="match status" value="1"/>
</dbReference>
<dbReference type="InterPro" id="IPR011545">
    <property type="entry name" value="DEAD/DEAH_box_helicase_dom"/>
</dbReference>
<dbReference type="SMART" id="SM00847">
    <property type="entry name" value="HA2"/>
    <property type="match status" value="1"/>
</dbReference>